<evidence type="ECO:0000256" key="5">
    <source>
        <dbReference type="ARBA" id="ARBA00023136"/>
    </source>
</evidence>
<dbReference type="EMBL" id="UGPP01000001">
    <property type="protein sequence ID" value="STY70560.1"/>
    <property type="molecule type" value="Genomic_DNA"/>
</dbReference>
<feature type="transmembrane region" description="Helical" evidence="6">
    <location>
        <begin position="6"/>
        <end position="24"/>
    </location>
</feature>
<comment type="similarity">
    <text evidence="6">Belongs to the TVP38/TMEM64 family.</text>
</comment>
<dbReference type="GO" id="GO:0005886">
    <property type="term" value="C:plasma membrane"/>
    <property type="evidence" value="ECO:0007669"/>
    <property type="project" value="UniProtKB-SubCell"/>
</dbReference>
<dbReference type="PANTHER" id="PTHR12677">
    <property type="entry name" value="GOLGI APPARATUS MEMBRANE PROTEIN TVP38-RELATED"/>
    <property type="match status" value="1"/>
</dbReference>
<evidence type="ECO:0000256" key="6">
    <source>
        <dbReference type="RuleBase" id="RU366058"/>
    </source>
</evidence>
<organism evidence="8 9">
    <name type="scientific">Megamonas hypermegale</name>
    <dbReference type="NCBI Taxonomy" id="158847"/>
    <lineage>
        <taxon>Bacteria</taxon>
        <taxon>Bacillati</taxon>
        <taxon>Bacillota</taxon>
        <taxon>Negativicutes</taxon>
        <taxon>Selenomonadales</taxon>
        <taxon>Selenomonadaceae</taxon>
        <taxon>Megamonas</taxon>
    </lineage>
</organism>
<proteinExistence type="inferred from homology"/>
<feature type="transmembrane region" description="Helical" evidence="6">
    <location>
        <begin position="202"/>
        <end position="219"/>
    </location>
</feature>
<dbReference type="RefSeq" id="WP_008538580.1">
    <property type="nucleotide sequence ID" value="NZ_UGPP01000001.1"/>
</dbReference>
<dbReference type="PANTHER" id="PTHR12677:SF59">
    <property type="entry name" value="GOLGI APPARATUS MEMBRANE PROTEIN TVP38-RELATED"/>
    <property type="match status" value="1"/>
</dbReference>
<keyword evidence="3 6" id="KW-0812">Transmembrane</keyword>
<dbReference type="AlphaFoldDB" id="A0A378NQ80"/>
<dbReference type="InterPro" id="IPR032816">
    <property type="entry name" value="VTT_dom"/>
</dbReference>
<dbReference type="Proteomes" id="UP000255234">
    <property type="component" value="Unassembled WGS sequence"/>
</dbReference>
<protein>
    <recommendedName>
        <fullName evidence="6">TVP38/TMEM64 family membrane protein</fullName>
    </recommendedName>
</protein>
<name>A0A378NQ80_9FIRM</name>
<dbReference type="GeneID" id="62778025"/>
<gene>
    <name evidence="8" type="primary">ydjZ</name>
    <name evidence="8" type="ORF">NCTC10571_00699</name>
</gene>
<comment type="subcellular location">
    <subcellularLocation>
        <location evidence="1 6">Cell membrane</location>
        <topology evidence="1 6">Multi-pass membrane protein</topology>
    </subcellularLocation>
</comment>
<accession>A0A378NQ80</accession>
<evidence type="ECO:0000256" key="3">
    <source>
        <dbReference type="ARBA" id="ARBA00022692"/>
    </source>
</evidence>
<evidence type="ECO:0000313" key="9">
    <source>
        <dbReference type="Proteomes" id="UP000255234"/>
    </source>
</evidence>
<reference evidence="8 9" key="1">
    <citation type="submission" date="2018-06" db="EMBL/GenBank/DDBJ databases">
        <authorList>
            <consortium name="Pathogen Informatics"/>
            <person name="Doyle S."/>
        </authorList>
    </citation>
    <scope>NUCLEOTIDE SEQUENCE [LARGE SCALE GENOMIC DNA]</scope>
    <source>
        <strain evidence="8 9">NCTC10571</strain>
    </source>
</reference>
<feature type="transmembrane region" description="Helical" evidence="6">
    <location>
        <begin position="45"/>
        <end position="71"/>
    </location>
</feature>
<evidence type="ECO:0000256" key="2">
    <source>
        <dbReference type="ARBA" id="ARBA00022475"/>
    </source>
</evidence>
<dbReference type="Pfam" id="PF09335">
    <property type="entry name" value="VTT_dom"/>
    <property type="match status" value="1"/>
</dbReference>
<keyword evidence="4 6" id="KW-1133">Transmembrane helix</keyword>
<dbReference type="STRING" id="1122216.GCA_000423385_01238"/>
<feature type="transmembrane region" description="Helical" evidence="6">
    <location>
        <begin position="143"/>
        <end position="162"/>
    </location>
</feature>
<keyword evidence="5 6" id="KW-0472">Membrane</keyword>
<evidence type="ECO:0000256" key="4">
    <source>
        <dbReference type="ARBA" id="ARBA00022989"/>
    </source>
</evidence>
<feature type="transmembrane region" description="Helical" evidence="6">
    <location>
        <begin position="83"/>
        <end position="109"/>
    </location>
</feature>
<evidence type="ECO:0000313" key="8">
    <source>
        <dbReference type="EMBL" id="STY70560.1"/>
    </source>
</evidence>
<keyword evidence="2 6" id="KW-1003">Cell membrane</keyword>
<evidence type="ECO:0000259" key="7">
    <source>
        <dbReference type="Pfam" id="PF09335"/>
    </source>
</evidence>
<feature type="domain" description="VTT" evidence="7">
    <location>
        <begin position="72"/>
        <end position="190"/>
    </location>
</feature>
<evidence type="ECO:0000256" key="1">
    <source>
        <dbReference type="ARBA" id="ARBA00004651"/>
    </source>
</evidence>
<sequence length="228" mass="25456">MKESTIKIITVLMLVAILVVIYILNPSFYSDFWRVATSGSMQETMDYIASFGIWAMVFSFLLDVLINALGFLPSIFVSTANGLLFGIVPGIILSWLAETTGVIISFILMRTILRSSAEKLIAKSKYLKKADEFSGKNGFKIMLILRAMPYFPSGILTALGAVSRISLKDYALANLIGKFPSTALEVVIGHDVVNYKNNLDRLMIVIVLVCIIYGAIWYYNRRKERKTA</sequence>
<dbReference type="InterPro" id="IPR015414">
    <property type="entry name" value="TMEM64"/>
</dbReference>